<evidence type="ECO:0000256" key="1">
    <source>
        <dbReference type="SAM" id="Phobius"/>
    </source>
</evidence>
<reference evidence="2" key="1">
    <citation type="submission" date="2023-06" db="EMBL/GenBank/DDBJ databases">
        <title>Genomic analysis of the entomopathogenic nematode Steinernema hermaphroditum.</title>
        <authorList>
            <person name="Schwarz E.M."/>
            <person name="Heppert J.K."/>
            <person name="Baniya A."/>
            <person name="Schwartz H.T."/>
            <person name="Tan C.-H."/>
            <person name="Antoshechkin I."/>
            <person name="Sternberg P.W."/>
            <person name="Goodrich-Blair H."/>
            <person name="Dillman A.R."/>
        </authorList>
    </citation>
    <scope>NUCLEOTIDE SEQUENCE</scope>
    <source>
        <strain evidence="2">PS9179</strain>
        <tissue evidence="2">Whole animal</tissue>
    </source>
</reference>
<name>A0AA39HBS1_9BILA</name>
<keyword evidence="1" id="KW-1133">Transmembrane helix</keyword>
<accession>A0AA39HBS1</accession>
<keyword evidence="1" id="KW-0812">Transmembrane</keyword>
<dbReference type="Proteomes" id="UP001175271">
    <property type="component" value="Unassembled WGS sequence"/>
</dbReference>
<keyword evidence="3" id="KW-1185">Reference proteome</keyword>
<dbReference type="SUPFAM" id="SSF81321">
    <property type="entry name" value="Family A G protein-coupled receptor-like"/>
    <property type="match status" value="1"/>
</dbReference>
<organism evidence="2 3">
    <name type="scientific">Steinernema hermaphroditum</name>
    <dbReference type="NCBI Taxonomy" id="289476"/>
    <lineage>
        <taxon>Eukaryota</taxon>
        <taxon>Metazoa</taxon>
        <taxon>Ecdysozoa</taxon>
        <taxon>Nematoda</taxon>
        <taxon>Chromadorea</taxon>
        <taxon>Rhabditida</taxon>
        <taxon>Tylenchina</taxon>
        <taxon>Panagrolaimomorpha</taxon>
        <taxon>Strongyloidoidea</taxon>
        <taxon>Steinernematidae</taxon>
        <taxon>Steinernema</taxon>
    </lineage>
</organism>
<dbReference type="PANTHER" id="PTHR23021">
    <property type="entry name" value="SERPENTINE RECEPTOR, CLASS T"/>
    <property type="match status" value="1"/>
</dbReference>
<protein>
    <recommendedName>
        <fullName evidence="4">7TM GPCR serpentine receptor class x (Srx) domain-containing protein</fullName>
    </recommendedName>
</protein>
<feature type="transmembrane region" description="Helical" evidence="1">
    <location>
        <begin position="150"/>
        <end position="168"/>
    </location>
</feature>
<comment type="caution">
    <text evidence="2">The sequence shown here is derived from an EMBL/GenBank/DDBJ whole genome shotgun (WGS) entry which is preliminary data.</text>
</comment>
<feature type="transmembrane region" description="Helical" evidence="1">
    <location>
        <begin position="201"/>
        <end position="223"/>
    </location>
</feature>
<gene>
    <name evidence="2" type="ORF">QR680_016275</name>
</gene>
<dbReference type="InterPro" id="IPR019425">
    <property type="entry name" value="7TM_GPCR_serpentine_rcpt_Srt"/>
</dbReference>
<feature type="transmembrane region" description="Helical" evidence="1">
    <location>
        <begin position="33"/>
        <end position="56"/>
    </location>
</feature>
<keyword evidence="1" id="KW-0472">Membrane</keyword>
<dbReference type="Pfam" id="PF10321">
    <property type="entry name" value="7TM_GPCR_Srt"/>
    <property type="match status" value="1"/>
</dbReference>
<dbReference type="AlphaFoldDB" id="A0AA39HBS1"/>
<evidence type="ECO:0008006" key="4">
    <source>
        <dbReference type="Google" id="ProtNLM"/>
    </source>
</evidence>
<feature type="transmembrane region" description="Helical" evidence="1">
    <location>
        <begin position="270"/>
        <end position="296"/>
    </location>
</feature>
<evidence type="ECO:0000313" key="3">
    <source>
        <dbReference type="Proteomes" id="UP001175271"/>
    </source>
</evidence>
<dbReference type="EMBL" id="JAUCMV010000004">
    <property type="protein sequence ID" value="KAK0402326.1"/>
    <property type="molecule type" value="Genomic_DNA"/>
</dbReference>
<feature type="transmembrane region" description="Helical" evidence="1">
    <location>
        <begin position="104"/>
        <end position="129"/>
    </location>
</feature>
<evidence type="ECO:0000313" key="2">
    <source>
        <dbReference type="EMBL" id="KAK0402326.1"/>
    </source>
</evidence>
<feature type="transmembrane region" description="Helical" evidence="1">
    <location>
        <begin position="68"/>
        <end position="92"/>
    </location>
</feature>
<feature type="transmembrane region" description="Helical" evidence="1">
    <location>
        <begin position="244"/>
        <end position="264"/>
    </location>
</feature>
<sequence length="329" mass="36944">MDLYFLHHDEFKSHYNCSMMSDEEWGTKGSPNVLIGSICLAMGVVCLFLYIPCIVVMRQPELFKHSCYKMMVALGIIDCFSVVYNCIFGGYFSLVGAVACPHIVFHYFVGASSVAVWSAQCLMCILLAVNRCSDLWNVPILQRAFEGKHVYGVIALPLIYGLCVLWFGQGCMFSSNGNAYFFDPYIFISDVKVDRSYYTGYLLSFNNTTAAISLSSLHAFLLASVYWKSRGASTSNLTKMQRQLFVQAFAVCSLNFMAASLYVLMQYVNVPYAVILTAEFTWQGATGGAVFIYLILNRTIRRGILSLLFGLKLQKIHHVITPSYSRTSR</sequence>
<dbReference type="PANTHER" id="PTHR23021:SF37">
    <property type="entry name" value="SERPENTINE RECEPTOR, CLASS T"/>
    <property type="match status" value="1"/>
</dbReference>
<proteinExistence type="predicted"/>